<accession>A0A7S3ZVI9</accession>
<dbReference type="GO" id="GO:0016020">
    <property type="term" value="C:membrane"/>
    <property type="evidence" value="ECO:0007669"/>
    <property type="project" value="UniProtKB-SubCell"/>
</dbReference>
<reference evidence="9" key="2">
    <citation type="submission" date="2021-11" db="EMBL/GenBank/DDBJ databases">
        <authorList>
            <consortium name="Genoscope - CEA"/>
            <person name="William W."/>
        </authorList>
    </citation>
    <scope>NUCLEOTIDE SEQUENCE</scope>
</reference>
<keyword evidence="2 5" id="KW-0812">Transmembrane</keyword>
<evidence type="ECO:0000259" key="7">
    <source>
        <dbReference type="Pfam" id="PF01490"/>
    </source>
</evidence>
<evidence type="ECO:0000313" key="9">
    <source>
        <dbReference type="EMBL" id="CAH0371607.1"/>
    </source>
</evidence>
<evidence type="ECO:0000256" key="2">
    <source>
        <dbReference type="ARBA" id="ARBA00022692"/>
    </source>
</evidence>
<evidence type="ECO:0000313" key="8">
    <source>
        <dbReference type="EMBL" id="CAE0695414.1"/>
    </source>
</evidence>
<sequence>MLKLLLLTAALCSDAITPPKSKLNAPKTLKQRGGGAMTETQATVSLFKTIVGGGILALPAGMAAGRGTGVLPGLLILALHAGASAYTYSLVGRSVAKTRSKTFSELWSAAFGRETSWIIDLIIVGVAGGAALTYSCFTGDLLKQLSGIERTRAIALLTLFPIGPLALLRDLSALKHSTIAGLMAVAVSALVIVSRSLDGSYGEGGAFAGWLASSENALDQVSTTQLSVGSAVLFNMLSTAFMCHTNAVRAYDELGPKHRHASVARKAFGLAGLLYGVVMLAGYVTFGGACEGLVLANYDANDPRARVAWIATLVSLLSSYPLLFTGFRDAMCSLLGVATPGKFLPFAGLSLSLLAVPVLLAIIVPDVGFVVSLMGASLGAALILVVPSLIGRRVLADKDCAKGERGAMRLVAAFGVLVGLFGTTVTVLETYTDLLS</sequence>
<dbReference type="AlphaFoldDB" id="A0A7S3ZVI9"/>
<feature type="transmembrane region" description="Helical" evidence="5">
    <location>
        <begin position="70"/>
        <end position="91"/>
    </location>
</feature>
<feature type="signal peptide" evidence="6">
    <location>
        <begin position="1"/>
        <end position="15"/>
    </location>
</feature>
<feature type="transmembrane region" description="Helical" evidence="5">
    <location>
        <begin position="174"/>
        <end position="193"/>
    </location>
</feature>
<feature type="transmembrane region" description="Helical" evidence="5">
    <location>
        <begin position="410"/>
        <end position="428"/>
    </location>
</feature>
<gene>
    <name evidence="8" type="ORF">PCAL00307_LOCUS10850</name>
    <name evidence="9" type="ORF">PECAL_3P15570</name>
</gene>
<keyword evidence="4 5" id="KW-0472">Membrane</keyword>
<proteinExistence type="predicted"/>
<dbReference type="PANTHER" id="PTHR22950:SF652">
    <property type="entry name" value="TRANSMEMBRANE AMINO ACID TRANSPORTER FAMILY PROTEIN"/>
    <property type="match status" value="1"/>
</dbReference>
<keyword evidence="6" id="KW-0732">Signal</keyword>
<dbReference type="EMBL" id="HBIW01012640">
    <property type="protein sequence ID" value="CAE0695414.1"/>
    <property type="molecule type" value="Transcribed_RNA"/>
</dbReference>
<feature type="transmembrane region" description="Helical" evidence="5">
    <location>
        <begin position="267"/>
        <end position="286"/>
    </location>
</feature>
<dbReference type="Proteomes" id="UP000789595">
    <property type="component" value="Unassembled WGS sequence"/>
</dbReference>
<organism evidence="8">
    <name type="scientific">Pelagomonas calceolata</name>
    <dbReference type="NCBI Taxonomy" id="35677"/>
    <lineage>
        <taxon>Eukaryota</taxon>
        <taxon>Sar</taxon>
        <taxon>Stramenopiles</taxon>
        <taxon>Ochrophyta</taxon>
        <taxon>Pelagophyceae</taxon>
        <taxon>Pelagomonadales</taxon>
        <taxon>Pelagomonadaceae</taxon>
        <taxon>Pelagomonas</taxon>
    </lineage>
</organism>
<evidence type="ECO:0000256" key="4">
    <source>
        <dbReference type="ARBA" id="ARBA00023136"/>
    </source>
</evidence>
<feature type="transmembrane region" description="Helical" evidence="5">
    <location>
        <begin position="151"/>
        <end position="168"/>
    </location>
</feature>
<feature type="chain" id="PRO_5035681163" description="Amino acid transporter transmembrane domain-containing protein" evidence="6">
    <location>
        <begin position="16"/>
        <end position="436"/>
    </location>
</feature>
<evidence type="ECO:0000256" key="6">
    <source>
        <dbReference type="SAM" id="SignalP"/>
    </source>
</evidence>
<evidence type="ECO:0000256" key="1">
    <source>
        <dbReference type="ARBA" id="ARBA00004141"/>
    </source>
</evidence>
<name>A0A7S3ZVI9_9STRA</name>
<dbReference type="GO" id="GO:0015179">
    <property type="term" value="F:L-amino acid transmembrane transporter activity"/>
    <property type="evidence" value="ECO:0007669"/>
    <property type="project" value="TreeGrafter"/>
</dbReference>
<dbReference type="InterPro" id="IPR013057">
    <property type="entry name" value="AA_transpt_TM"/>
</dbReference>
<keyword evidence="3 5" id="KW-1133">Transmembrane helix</keyword>
<dbReference type="Pfam" id="PF01490">
    <property type="entry name" value="Aa_trans"/>
    <property type="match status" value="1"/>
</dbReference>
<feature type="transmembrane region" description="Helical" evidence="5">
    <location>
        <begin position="343"/>
        <end position="363"/>
    </location>
</feature>
<feature type="transmembrane region" description="Helical" evidence="5">
    <location>
        <begin position="306"/>
        <end position="323"/>
    </location>
</feature>
<dbReference type="PANTHER" id="PTHR22950">
    <property type="entry name" value="AMINO ACID TRANSPORTER"/>
    <property type="match status" value="1"/>
</dbReference>
<feature type="transmembrane region" description="Helical" evidence="5">
    <location>
        <begin position="369"/>
        <end position="390"/>
    </location>
</feature>
<feature type="transmembrane region" description="Helical" evidence="5">
    <location>
        <begin position="39"/>
        <end position="58"/>
    </location>
</feature>
<evidence type="ECO:0000256" key="3">
    <source>
        <dbReference type="ARBA" id="ARBA00022989"/>
    </source>
</evidence>
<evidence type="ECO:0000313" key="10">
    <source>
        <dbReference type="Proteomes" id="UP000789595"/>
    </source>
</evidence>
<dbReference type="OrthoDB" id="28208at2759"/>
<keyword evidence="10" id="KW-1185">Reference proteome</keyword>
<reference evidence="8" key="1">
    <citation type="submission" date="2021-01" db="EMBL/GenBank/DDBJ databases">
        <authorList>
            <person name="Corre E."/>
            <person name="Pelletier E."/>
            <person name="Niang G."/>
            <person name="Scheremetjew M."/>
            <person name="Finn R."/>
            <person name="Kale V."/>
            <person name="Holt S."/>
            <person name="Cochrane G."/>
            <person name="Meng A."/>
            <person name="Brown T."/>
            <person name="Cohen L."/>
        </authorList>
    </citation>
    <scope>NUCLEOTIDE SEQUENCE</scope>
    <source>
        <strain evidence="8">CCMP1756</strain>
    </source>
</reference>
<protein>
    <recommendedName>
        <fullName evidence="7">Amino acid transporter transmembrane domain-containing protein</fullName>
    </recommendedName>
</protein>
<evidence type="ECO:0000256" key="5">
    <source>
        <dbReference type="SAM" id="Phobius"/>
    </source>
</evidence>
<feature type="transmembrane region" description="Helical" evidence="5">
    <location>
        <begin position="117"/>
        <end position="139"/>
    </location>
</feature>
<feature type="domain" description="Amino acid transporter transmembrane" evidence="7">
    <location>
        <begin position="39"/>
        <end position="427"/>
    </location>
</feature>
<dbReference type="EMBL" id="CAKKNE010000003">
    <property type="protein sequence ID" value="CAH0371607.1"/>
    <property type="molecule type" value="Genomic_DNA"/>
</dbReference>
<comment type="subcellular location">
    <subcellularLocation>
        <location evidence="1">Membrane</location>
        <topology evidence="1">Multi-pass membrane protein</topology>
    </subcellularLocation>
</comment>